<feature type="region of interest" description="Disordered" evidence="1">
    <location>
        <begin position="72"/>
        <end position="196"/>
    </location>
</feature>
<dbReference type="Gene3D" id="1.10.150.280">
    <property type="entry name" value="AF1531-like domain"/>
    <property type="match status" value="1"/>
</dbReference>
<keyword evidence="2" id="KW-0732">Signal</keyword>
<name>A0A158KEM7_9BURK</name>
<dbReference type="PANTHER" id="PTHR21180:SF32">
    <property type="entry name" value="ENDONUCLEASE_EXONUCLEASE_PHOSPHATASE FAMILY DOMAIN-CONTAINING PROTEIN 1"/>
    <property type="match status" value="1"/>
</dbReference>
<evidence type="ECO:0000313" key="3">
    <source>
        <dbReference type="EMBL" id="SAL79183.1"/>
    </source>
</evidence>
<sequence length="196" mass="19240">MLKKLLMLCLAFMVSIGVAFAAVDVNTADQAALESVKGLGPVKSKAIIDERTKNGPFKDADDLATRVKGLGTKSVANLEQNGLTVGGSSLPPTGKPSKPTTTQGGSAAPNSTVKSSTAATAATSPAATTAQTPAATPTAPATPASGTKASKKSKKESAAATTTATASSPAAASDAKPAKSKRTKKDKAASAAAASQ</sequence>
<reference evidence="3" key="1">
    <citation type="submission" date="2016-01" db="EMBL/GenBank/DDBJ databases">
        <authorList>
            <person name="Peeters C."/>
        </authorList>
    </citation>
    <scope>NUCLEOTIDE SEQUENCE [LARGE SCALE GENOMIC DNA]</scope>
    <source>
        <strain evidence="3">LMG 29317</strain>
    </source>
</reference>
<feature type="chain" id="PRO_5007627764" evidence="2">
    <location>
        <begin position="22"/>
        <end position="196"/>
    </location>
</feature>
<dbReference type="InterPro" id="IPR051675">
    <property type="entry name" value="Endo/Exo/Phosphatase_dom_1"/>
</dbReference>
<accession>A0A158KEM7</accession>
<dbReference type="RefSeq" id="WP_061149788.1">
    <property type="nucleotide sequence ID" value="NZ_FCOM02000031.1"/>
</dbReference>
<evidence type="ECO:0000313" key="4">
    <source>
        <dbReference type="Proteomes" id="UP000055019"/>
    </source>
</evidence>
<dbReference type="SUPFAM" id="SSF47781">
    <property type="entry name" value="RuvA domain 2-like"/>
    <property type="match status" value="1"/>
</dbReference>
<evidence type="ECO:0000256" key="1">
    <source>
        <dbReference type="SAM" id="MobiDB-lite"/>
    </source>
</evidence>
<dbReference type="GO" id="GO:0015628">
    <property type="term" value="P:protein secretion by the type II secretion system"/>
    <property type="evidence" value="ECO:0007669"/>
    <property type="project" value="TreeGrafter"/>
</dbReference>
<protein>
    <submittedName>
        <fullName evidence="3">DNA-binding protein</fullName>
    </submittedName>
</protein>
<dbReference type="EMBL" id="FCOM02000031">
    <property type="protein sequence ID" value="SAL79183.1"/>
    <property type="molecule type" value="Genomic_DNA"/>
</dbReference>
<feature type="signal peptide" evidence="2">
    <location>
        <begin position="1"/>
        <end position="21"/>
    </location>
</feature>
<dbReference type="GO" id="GO:0015627">
    <property type="term" value="C:type II protein secretion system complex"/>
    <property type="evidence" value="ECO:0007669"/>
    <property type="project" value="TreeGrafter"/>
</dbReference>
<feature type="compositionally biased region" description="Low complexity" evidence="1">
    <location>
        <begin position="158"/>
        <end position="175"/>
    </location>
</feature>
<dbReference type="Pfam" id="PF12836">
    <property type="entry name" value="HHH_3"/>
    <property type="match status" value="1"/>
</dbReference>
<dbReference type="PANTHER" id="PTHR21180">
    <property type="entry name" value="ENDONUCLEASE/EXONUCLEASE/PHOSPHATASE FAMILY DOMAIN-CONTAINING PROTEIN 1"/>
    <property type="match status" value="1"/>
</dbReference>
<organism evidence="3 4">
    <name type="scientific">Caballeronia arvi</name>
    <dbReference type="NCBI Taxonomy" id="1777135"/>
    <lineage>
        <taxon>Bacteria</taxon>
        <taxon>Pseudomonadati</taxon>
        <taxon>Pseudomonadota</taxon>
        <taxon>Betaproteobacteria</taxon>
        <taxon>Burkholderiales</taxon>
        <taxon>Burkholderiaceae</taxon>
        <taxon>Caballeronia</taxon>
    </lineage>
</organism>
<gene>
    <name evidence="3" type="ORF">AWB74_05488</name>
</gene>
<keyword evidence="3" id="KW-0238">DNA-binding</keyword>
<comment type="caution">
    <text evidence="3">The sequence shown here is derived from an EMBL/GenBank/DDBJ whole genome shotgun (WGS) entry which is preliminary data.</text>
</comment>
<dbReference type="AlphaFoldDB" id="A0A158KEM7"/>
<dbReference type="GO" id="GO:0003677">
    <property type="term" value="F:DNA binding"/>
    <property type="evidence" value="ECO:0007669"/>
    <property type="project" value="UniProtKB-KW"/>
</dbReference>
<feature type="compositionally biased region" description="Low complexity" evidence="1">
    <location>
        <begin position="115"/>
        <end position="148"/>
    </location>
</feature>
<evidence type="ECO:0000256" key="2">
    <source>
        <dbReference type="SAM" id="SignalP"/>
    </source>
</evidence>
<feature type="compositionally biased region" description="Polar residues" evidence="1">
    <location>
        <begin position="74"/>
        <end position="83"/>
    </location>
</feature>
<dbReference type="Proteomes" id="UP000055019">
    <property type="component" value="Unassembled WGS sequence"/>
</dbReference>
<keyword evidence="4" id="KW-1185">Reference proteome</keyword>
<dbReference type="OrthoDB" id="8687931at2"/>
<feature type="compositionally biased region" description="Low complexity" evidence="1">
    <location>
        <begin position="86"/>
        <end position="105"/>
    </location>
</feature>
<dbReference type="InterPro" id="IPR010994">
    <property type="entry name" value="RuvA_2-like"/>
</dbReference>
<proteinExistence type="predicted"/>